<evidence type="ECO:0000256" key="3">
    <source>
        <dbReference type="ARBA" id="ARBA00022490"/>
    </source>
</evidence>
<dbReference type="AlphaFoldDB" id="A0A919TS67"/>
<evidence type="ECO:0000256" key="10">
    <source>
        <dbReference type="ARBA" id="ARBA00047469"/>
    </source>
</evidence>
<dbReference type="EC" id="6.1.1.4" evidence="2"/>
<evidence type="ECO:0000256" key="5">
    <source>
        <dbReference type="ARBA" id="ARBA00022741"/>
    </source>
</evidence>
<reference evidence="14" key="1">
    <citation type="submission" date="2021-01" db="EMBL/GenBank/DDBJ databases">
        <title>Whole genome shotgun sequence of Actinoplanes tereljensis NBRC 105297.</title>
        <authorList>
            <person name="Komaki H."/>
            <person name="Tamura T."/>
        </authorList>
    </citation>
    <scope>NUCLEOTIDE SEQUENCE</scope>
    <source>
        <strain evidence="14">NBRC 105297</strain>
    </source>
</reference>
<dbReference type="PRINTS" id="PR00985">
    <property type="entry name" value="TRNASYNTHLEU"/>
</dbReference>
<dbReference type="PANTHER" id="PTHR43740:SF2">
    <property type="entry name" value="LEUCINE--TRNA LIGASE, MITOCHONDRIAL"/>
    <property type="match status" value="1"/>
</dbReference>
<dbReference type="InterPro" id="IPR002300">
    <property type="entry name" value="aa-tRNA-synth_Ia"/>
</dbReference>
<dbReference type="CDD" id="cd07958">
    <property type="entry name" value="Anticodon_Ia_Leu_BEm"/>
    <property type="match status" value="1"/>
</dbReference>
<dbReference type="RefSeq" id="WP_203802068.1">
    <property type="nucleotide sequence ID" value="NZ_BOMY01000012.1"/>
</dbReference>
<dbReference type="InterPro" id="IPR009080">
    <property type="entry name" value="tRNAsynth_Ia_anticodon-bd"/>
</dbReference>
<comment type="similarity">
    <text evidence="1 11">Belongs to the class-I aminoacyl-tRNA synthetase family.</text>
</comment>
<dbReference type="SUPFAM" id="SSF47323">
    <property type="entry name" value="Anticodon-binding domain of a subclass of class I aminoacyl-tRNA synthetases"/>
    <property type="match status" value="1"/>
</dbReference>
<evidence type="ECO:0000256" key="11">
    <source>
        <dbReference type="RuleBase" id="RU363035"/>
    </source>
</evidence>
<evidence type="ECO:0000313" key="15">
    <source>
        <dbReference type="Proteomes" id="UP000623608"/>
    </source>
</evidence>
<dbReference type="PROSITE" id="PS00178">
    <property type="entry name" value="AA_TRNA_LIGASE_I"/>
    <property type="match status" value="1"/>
</dbReference>
<evidence type="ECO:0000256" key="2">
    <source>
        <dbReference type="ARBA" id="ARBA00013164"/>
    </source>
</evidence>
<dbReference type="InterPro" id="IPR001412">
    <property type="entry name" value="aa-tRNA-synth_I_CS"/>
</dbReference>
<comment type="caution">
    <text evidence="14">The sequence shown here is derived from an EMBL/GenBank/DDBJ whole genome shotgun (WGS) entry which is preliminary data.</text>
</comment>
<dbReference type="Proteomes" id="UP000623608">
    <property type="component" value="Unassembled WGS sequence"/>
</dbReference>
<evidence type="ECO:0000313" key="14">
    <source>
        <dbReference type="EMBL" id="GIF19070.1"/>
    </source>
</evidence>
<keyword evidence="6 11" id="KW-0067">ATP-binding</keyword>
<feature type="domain" description="Aminoacyl-tRNA synthetase class Ia" evidence="12">
    <location>
        <begin position="13"/>
        <end position="425"/>
    </location>
</feature>
<dbReference type="CDD" id="cd00812">
    <property type="entry name" value="LeuRS_core"/>
    <property type="match status" value="1"/>
</dbReference>
<keyword evidence="8 11" id="KW-0030">Aminoacyl-tRNA synthetase</keyword>
<organism evidence="14 15">
    <name type="scientific">Paractinoplanes tereljensis</name>
    <dbReference type="NCBI Taxonomy" id="571912"/>
    <lineage>
        <taxon>Bacteria</taxon>
        <taxon>Bacillati</taxon>
        <taxon>Actinomycetota</taxon>
        <taxon>Actinomycetes</taxon>
        <taxon>Micromonosporales</taxon>
        <taxon>Micromonosporaceae</taxon>
        <taxon>Paractinoplanes</taxon>
    </lineage>
</organism>
<dbReference type="Gene3D" id="3.40.50.620">
    <property type="entry name" value="HUPs"/>
    <property type="match status" value="1"/>
</dbReference>
<evidence type="ECO:0000256" key="4">
    <source>
        <dbReference type="ARBA" id="ARBA00022598"/>
    </source>
</evidence>
<dbReference type="GO" id="GO:0004823">
    <property type="term" value="F:leucine-tRNA ligase activity"/>
    <property type="evidence" value="ECO:0007669"/>
    <property type="project" value="UniProtKB-EC"/>
</dbReference>
<feature type="domain" description="Methionyl/Valyl/Leucyl/Isoleucyl-tRNA synthetase anticodon-binding" evidence="13">
    <location>
        <begin position="455"/>
        <end position="572"/>
    </location>
</feature>
<dbReference type="GO" id="GO:0006429">
    <property type="term" value="P:leucyl-tRNA aminoacylation"/>
    <property type="evidence" value="ECO:0007669"/>
    <property type="project" value="InterPro"/>
</dbReference>
<dbReference type="InterPro" id="IPR002302">
    <property type="entry name" value="Leu-tRNA-ligase"/>
</dbReference>
<dbReference type="Pfam" id="PF00133">
    <property type="entry name" value="tRNA-synt_1"/>
    <property type="match status" value="1"/>
</dbReference>
<keyword evidence="4 11" id="KW-0436">Ligase</keyword>
<evidence type="ECO:0000256" key="6">
    <source>
        <dbReference type="ARBA" id="ARBA00022840"/>
    </source>
</evidence>
<evidence type="ECO:0000256" key="1">
    <source>
        <dbReference type="ARBA" id="ARBA00005594"/>
    </source>
</evidence>
<dbReference type="InterPro" id="IPR014729">
    <property type="entry name" value="Rossmann-like_a/b/a_fold"/>
</dbReference>
<keyword evidence="7 11" id="KW-0648">Protein biosynthesis</keyword>
<dbReference type="GO" id="GO:0005524">
    <property type="term" value="F:ATP binding"/>
    <property type="evidence" value="ECO:0007669"/>
    <property type="project" value="UniProtKB-KW"/>
</dbReference>
<evidence type="ECO:0000259" key="13">
    <source>
        <dbReference type="Pfam" id="PF08264"/>
    </source>
</evidence>
<evidence type="ECO:0000256" key="9">
    <source>
        <dbReference type="ARBA" id="ARBA00030520"/>
    </source>
</evidence>
<keyword evidence="15" id="KW-1185">Reference proteome</keyword>
<dbReference type="Gene3D" id="1.10.730.10">
    <property type="entry name" value="Isoleucyl-tRNA Synthetase, Domain 1"/>
    <property type="match status" value="1"/>
</dbReference>
<keyword evidence="3" id="KW-0963">Cytoplasm</keyword>
<dbReference type="Pfam" id="PF08264">
    <property type="entry name" value="Anticodon_1"/>
    <property type="match status" value="1"/>
</dbReference>
<dbReference type="InterPro" id="IPR013155">
    <property type="entry name" value="M/V/L/I-tRNA-synth_anticd-bd"/>
</dbReference>
<accession>A0A919TS67</accession>
<dbReference type="SUPFAM" id="SSF52374">
    <property type="entry name" value="Nucleotidylyl transferase"/>
    <property type="match status" value="1"/>
</dbReference>
<gene>
    <name evidence="14" type="ORF">Ate02nite_18000</name>
</gene>
<proteinExistence type="inferred from homology"/>
<dbReference type="EMBL" id="BOMY01000012">
    <property type="protein sequence ID" value="GIF19070.1"/>
    <property type="molecule type" value="Genomic_DNA"/>
</dbReference>
<keyword evidence="5 11" id="KW-0547">Nucleotide-binding</keyword>
<name>A0A919TS67_9ACTN</name>
<dbReference type="PANTHER" id="PTHR43740">
    <property type="entry name" value="LEUCYL-TRNA SYNTHETASE"/>
    <property type="match status" value="1"/>
</dbReference>
<sequence>MTGYDFRALQERWLPVWESLGLFATHDPARERRYLVDMFAYPSGDLHMGHAEAYAIGDVIARYWTQQGFDVLHPVGWDSFGLPAENAAIRRDQHPADWTYANIATQAESFRRYAISFDWATRLHTSDPSYYRWTQWLFLRFFERGLAYRARAAVNWCPADRTVLANEQVIAGRCERCGSEVIQRELTQWFLRITAYADRLLADMSELEGRWPAHILTMQRNWIPGLHDWLISRQRYWGCPIPIVHCFACGEVPVPDDELPVRLPDLRGAELAPKDVSPLAAATDWVSVACPNCGSQAKRDTDTIDTFVDSSWYFLRYPNPAYDQGPFDPATVRPVDQYFGGPEHAVMHLLYARFFTKVLYDLGLVDFTEPFRALTTQGHVILNGAAMSKTKGNMVDLGEQIERYGVDAVRVAMVFAGPPEEDIDWADISPGGSVRFLSRTLSLTDRVPTVAVGGDTELRRSTHRLLRVITELIEARRLNVAIARLMELVTAAREAPADDPARRETVEAIAVVLSLFAPYTAEEMWSRLGHPPGIAKAGWPIIDPTLAAERTVVCAVQVNGKVRDRLEVPADITEADLTALALASPAVAGLSVTRTIVRPPELVNVVV</sequence>
<comment type="catalytic activity">
    <reaction evidence="10">
        <text>tRNA(Leu) + L-leucine + ATP = L-leucyl-tRNA(Leu) + AMP + diphosphate</text>
        <dbReference type="Rhea" id="RHEA:11688"/>
        <dbReference type="Rhea" id="RHEA-COMP:9613"/>
        <dbReference type="Rhea" id="RHEA-COMP:9622"/>
        <dbReference type="ChEBI" id="CHEBI:30616"/>
        <dbReference type="ChEBI" id="CHEBI:33019"/>
        <dbReference type="ChEBI" id="CHEBI:57427"/>
        <dbReference type="ChEBI" id="CHEBI:78442"/>
        <dbReference type="ChEBI" id="CHEBI:78494"/>
        <dbReference type="ChEBI" id="CHEBI:456215"/>
        <dbReference type="EC" id="6.1.1.4"/>
    </reaction>
</comment>
<evidence type="ECO:0000259" key="12">
    <source>
        <dbReference type="Pfam" id="PF00133"/>
    </source>
</evidence>
<protein>
    <recommendedName>
        <fullName evidence="2">leucine--tRNA ligase</fullName>
        <ecNumber evidence="2">6.1.1.4</ecNumber>
    </recommendedName>
    <alternativeName>
        <fullName evidence="9">Leucyl-tRNA synthetase</fullName>
    </alternativeName>
</protein>
<evidence type="ECO:0000256" key="8">
    <source>
        <dbReference type="ARBA" id="ARBA00023146"/>
    </source>
</evidence>
<dbReference type="FunFam" id="1.10.730.10:FF:000002">
    <property type="entry name" value="Leucine--tRNA ligase"/>
    <property type="match status" value="1"/>
</dbReference>
<evidence type="ECO:0000256" key="7">
    <source>
        <dbReference type="ARBA" id="ARBA00022917"/>
    </source>
</evidence>